<organism evidence="11 12">
    <name type="scientific">Parthenolecanium corni</name>
    <dbReference type="NCBI Taxonomy" id="536013"/>
    <lineage>
        <taxon>Eukaryota</taxon>
        <taxon>Metazoa</taxon>
        <taxon>Ecdysozoa</taxon>
        <taxon>Arthropoda</taxon>
        <taxon>Hexapoda</taxon>
        <taxon>Insecta</taxon>
        <taxon>Pterygota</taxon>
        <taxon>Neoptera</taxon>
        <taxon>Paraneoptera</taxon>
        <taxon>Hemiptera</taxon>
        <taxon>Sternorrhyncha</taxon>
        <taxon>Coccoidea</taxon>
        <taxon>Coccidae</taxon>
        <taxon>Parthenolecanium</taxon>
    </lineage>
</organism>
<evidence type="ECO:0000256" key="4">
    <source>
        <dbReference type="ARBA" id="ARBA00023043"/>
    </source>
</evidence>
<dbReference type="GO" id="GO:0006621">
    <property type="term" value="P:protein retention in ER lumen"/>
    <property type="evidence" value="ECO:0007669"/>
    <property type="project" value="TreeGrafter"/>
</dbReference>
<dbReference type="InterPro" id="IPR055285">
    <property type="entry name" value="ANKRD13_C"/>
</dbReference>
<dbReference type="FunFam" id="1.25.40.20:FF:000302">
    <property type="entry name" value="Ankyrin repeat containing protein"/>
    <property type="match status" value="1"/>
</dbReference>
<accession>A0AAN9TTL4</accession>
<evidence type="ECO:0000313" key="11">
    <source>
        <dbReference type="EMBL" id="KAK7605064.1"/>
    </source>
</evidence>
<dbReference type="GO" id="GO:0005102">
    <property type="term" value="F:signaling receptor binding"/>
    <property type="evidence" value="ECO:0007669"/>
    <property type="project" value="TreeGrafter"/>
</dbReference>
<dbReference type="PANTHER" id="PTHR12447:SF25">
    <property type="entry name" value="ANKYRIN REPEAT DOMAIN-CONTAINING PROTEIN 13C"/>
    <property type="match status" value="1"/>
</dbReference>
<evidence type="ECO:0000256" key="8">
    <source>
        <dbReference type="PROSITE-ProRule" id="PRU00023"/>
    </source>
</evidence>
<dbReference type="InterPro" id="IPR021832">
    <property type="entry name" value="ANKRD13"/>
</dbReference>
<evidence type="ECO:0000313" key="12">
    <source>
        <dbReference type="Proteomes" id="UP001367676"/>
    </source>
</evidence>
<feature type="repeat" description="ANK" evidence="8">
    <location>
        <begin position="11"/>
        <end position="43"/>
    </location>
</feature>
<evidence type="ECO:0000256" key="6">
    <source>
        <dbReference type="ARBA" id="ARBA00023186"/>
    </source>
</evidence>
<evidence type="ECO:0000256" key="2">
    <source>
        <dbReference type="ARBA" id="ARBA00022737"/>
    </source>
</evidence>
<gene>
    <name evidence="11" type="ORF">V9T40_006250</name>
</gene>
<evidence type="ECO:0000256" key="9">
    <source>
        <dbReference type="SAM" id="MobiDB-lite"/>
    </source>
</evidence>
<comment type="subcellular location">
    <subcellularLocation>
        <location evidence="1">Endoplasmic reticulum membrane</location>
    </subcellularLocation>
</comment>
<keyword evidence="2" id="KW-0677">Repeat</keyword>
<dbReference type="PROSITE" id="PS50088">
    <property type="entry name" value="ANK_REPEAT"/>
    <property type="match status" value="2"/>
</dbReference>
<evidence type="ECO:0000256" key="1">
    <source>
        <dbReference type="ARBA" id="ARBA00004586"/>
    </source>
</evidence>
<name>A0AAN9TTL4_9HEMI</name>
<dbReference type="InterPro" id="IPR002110">
    <property type="entry name" value="Ankyrin_rpt"/>
</dbReference>
<dbReference type="PANTHER" id="PTHR12447">
    <property type="entry name" value="ANKYRIN REPEAT DOMAIN-CONTAINING PROTEIN 13"/>
    <property type="match status" value="1"/>
</dbReference>
<reference evidence="11 12" key="1">
    <citation type="submission" date="2024-03" db="EMBL/GenBank/DDBJ databases">
        <title>Adaptation during the transition from Ophiocordyceps entomopathogen to insect associate is accompanied by gene loss and intensified selection.</title>
        <authorList>
            <person name="Ward C.M."/>
            <person name="Onetto C.A."/>
            <person name="Borneman A.R."/>
        </authorList>
    </citation>
    <scope>NUCLEOTIDE SEQUENCE [LARGE SCALE GENOMIC DNA]</scope>
    <source>
        <strain evidence="11">AWRI1</strain>
        <tissue evidence="11">Single Adult Female</tissue>
    </source>
</reference>
<keyword evidence="6" id="KW-0143">Chaperone</keyword>
<feature type="domain" description="Ankyrin repeat" evidence="10">
    <location>
        <begin position="160"/>
        <end position="430"/>
    </location>
</feature>
<dbReference type="SUPFAM" id="SSF48403">
    <property type="entry name" value="Ankyrin repeat"/>
    <property type="match status" value="1"/>
</dbReference>
<proteinExistence type="predicted"/>
<dbReference type="Pfam" id="PF11904">
    <property type="entry name" value="ANKRD13_C"/>
    <property type="match status" value="1"/>
</dbReference>
<dbReference type="GO" id="GO:0005789">
    <property type="term" value="C:endoplasmic reticulum membrane"/>
    <property type="evidence" value="ECO:0007669"/>
    <property type="project" value="UniProtKB-SubCell"/>
</dbReference>
<dbReference type="SMART" id="SM00248">
    <property type="entry name" value="ANK"/>
    <property type="match status" value="3"/>
</dbReference>
<evidence type="ECO:0000256" key="3">
    <source>
        <dbReference type="ARBA" id="ARBA00022824"/>
    </source>
</evidence>
<keyword evidence="12" id="KW-1185">Reference proteome</keyword>
<dbReference type="PROSITE" id="PS50297">
    <property type="entry name" value="ANK_REP_REGION"/>
    <property type="match status" value="1"/>
</dbReference>
<sequence length="442" mass="50803">MADQEFLSTEDQDLPLHECVFSGDLRELSVLLRKGNDVAKKDKHGNTPLHLAVMLGKKDCVHLLLAHGAPVKVKNLAGWSPLSEAISYGDRRTILSLLRKFKQQLRDTMNERRPNLLAGLNKIQDFYMELKWDFHSWLPLVSRLLPSDLCRIQKHGSSIRFDSTLVDFNDMKWERGDITFLFNGAAPPNESLIIMDNVNRVYQRIRHEETEMEIEEEVDNLMSNDIMSAVMSTKTITFTRAQSGWIFKEDKHEMIGPFNSDYYLVNGMVLESRKRREHLSEEDLQKNRAIIETLTRGGHSQVVNGDGEMPARRESLPPPPSCEVSWKEYICSEPGKYPTLGRPMVLKESSRSYKATVAMSSDFPLSVEMLLSVLEVIAPFKHFTKLRKFVQMKLPPGFPVKLDIPILPTVSAKITFQEFKFLEKAPEHLFVIPPEYREDQNR</sequence>
<dbReference type="Gene3D" id="1.25.40.20">
    <property type="entry name" value="Ankyrin repeat-containing domain"/>
    <property type="match status" value="1"/>
</dbReference>
<feature type="region of interest" description="Disordered" evidence="9">
    <location>
        <begin position="299"/>
        <end position="319"/>
    </location>
</feature>
<dbReference type="InterPro" id="IPR036770">
    <property type="entry name" value="Ankyrin_rpt-contain_sf"/>
</dbReference>
<dbReference type="Proteomes" id="UP001367676">
    <property type="component" value="Unassembled WGS sequence"/>
</dbReference>
<protein>
    <recommendedName>
        <fullName evidence="10">Ankyrin repeat domain-containing protein</fullName>
    </recommendedName>
</protein>
<keyword evidence="5" id="KW-0472">Membrane</keyword>
<evidence type="ECO:0000256" key="7">
    <source>
        <dbReference type="ARBA" id="ARBA00037107"/>
    </source>
</evidence>
<evidence type="ECO:0000256" key="5">
    <source>
        <dbReference type="ARBA" id="ARBA00023136"/>
    </source>
</evidence>
<dbReference type="AlphaFoldDB" id="A0AAN9TTL4"/>
<feature type="repeat" description="ANK" evidence="8">
    <location>
        <begin position="44"/>
        <end position="76"/>
    </location>
</feature>
<dbReference type="Pfam" id="PF12796">
    <property type="entry name" value="Ank_2"/>
    <property type="match status" value="1"/>
</dbReference>
<evidence type="ECO:0000259" key="10">
    <source>
        <dbReference type="Pfam" id="PF11904"/>
    </source>
</evidence>
<keyword evidence="4 8" id="KW-0040">ANK repeat</keyword>
<keyword evidence="3" id="KW-0256">Endoplasmic reticulum</keyword>
<comment type="caution">
    <text evidence="11">The sequence shown here is derived from an EMBL/GenBank/DDBJ whole genome shotgun (WGS) entry which is preliminary data.</text>
</comment>
<comment type="function">
    <text evidence="7">Acts as a molecular chaperone for G protein-coupled receptors, regulating their biogenesis and exit from the ER.</text>
</comment>
<dbReference type="EMBL" id="JBBCAQ010000003">
    <property type="protein sequence ID" value="KAK7605064.1"/>
    <property type="molecule type" value="Genomic_DNA"/>
</dbReference>